<protein>
    <recommendedName>
        <fullName evidence="3">Heterokaryon incompatibility domain-containing protein</fullName>
    </recommendedName>
</protein>
<evidence type="ECO:0000313" key="2">
    <source>
        <dbReference type="Proteomes" id="UP001175226"/>
    </source>
</evidence>
<sequence length="572" mass="65988">MHYLSVWASIIRQARQIFNSLSTRLHHLLLTIQHDYDLSCGAELPPTNWQPSTQTMDTGESYFRRQEEEGEYRFNLSRGMGTQAMNFLDKYHPSVVNHDSPDRIPWIKIARENPPQINHYSPIQTPWDKIAREDPPQITLSTFAETGRAESTVPVLMQRSYTGKRVVSSALADTLARIDFGIKLGGTLYTIDSAVISVLNSYIVQNLDFGIAYAFLRPYWNQIDTIEYKLRAQEKKDREMRRSVLVDGRITTRHVPARRVWDLYANRVIPYWVACEHPWGISHAWVDEKDRVNVMTPINGYEWPVPIPKDTNLDLIRIEMLNLGVKYAWLDVLCLRQEGGKGEHLRLEEWKLDVPTIGSVFEMAGNVSDRCWFRRAWTLQEITQNPIIGGKTGDDIMEEGVRRRFDEQLTSLREMRQRNMALTLVSEMQHRVSTKPLDKVAGLAYLLQTDSIPIYDAEQSAADAWEVLMDAMGPRFRTPLLFYYHEPGDGRKRWRPSWEQVMTNKIMVPSLTFFLGWVNRTDDPDADCYTGYHIESANVQGLSEVQTEPTPRQGELVLKDATEAPRTLKIVA</sequence>
<gene>
    <name evidence="1" type="ORF">EV421DRAFT_1900920</name>
</gene>
<evidence type="ECO:0008006" key="3">
    <source>
        <dbReference type="Google" id="ProtNLM"/>
    </source>
</evidence>
<proteinExistence type="predicted"/>
<dbReference type="EMBL" id="JAUEPT010000011">
    <property type="protein sequence ID" value="KAK0447540.1"/>
    <property type="molecule type" value="Genomic_DNA"/>
</dbReference>
<name>A0AA39JTD9_9AGAR</name>
<evidence type="ECO:0000313" key="1">
    <source>
        <dbReference type="EMBL" id="KAK0447540.1"/>
    </source>
</evidence>
<keyword evidence="2" id="KW-1185">Reference proteome</keyword>
<accession>A0AA39JTD9</accession>
<reference evidence="1" key="1">
    <citation type="submission" date="2023-06" db="EMBL/GenBank/DDBJ databases">
        <authorList>
            <consortium name="Lawrence Berkeley National Laboratory"/>
            <person name="Ahrendt S."/>
            <person name="Sahu N."/>
            <person name="Indic B."/>
            <person name="Wong-Bajracharya J."/>
            <person name="Merenyi Z."/>
            <person name="Ke H.-M."/>
            <person name="Monk M."/>
            <person name="Kocsube S."/>
            <person name="Drula E."/>
            <person name="Lipzen A."/>
            <person name="Balint B."/>
            <person name="Henrissat B."/>
            <person name="Andreopoulos B."/>
            <person name="Martin F.M."/>
            <person name="Harder C.B."/>
            <person name="Rigling D."/>
            <person name="Ford K.L."/>
            <person name="Foster G.D."/>
            <person name="Pangilinan J."/>
            <person name="Papanicolaou A."/>
            <person name="Barry K."/>
            <person name="LaButti K."/>
            <person name="Viragh M."/>
            <person name="Koriabine M."/>
            <person name="Yan M."/>
            <person name="Riley R."/>
            <person name="Champramary S."/>
            <person name="Plett K.L."/>
            <person name="Tsai I.J."/>
            <person name="Slot J."/>
            <person name="Sipos G."/>
            <person name="Plett J."/>
            <person name="Nagy L.G."/>
            <person name="Grigoriev I.V."/>
        </authorList>
    </citation>
    <scope>NUCLEOTIDE SEQUENCE</scope>
    <source>
        <strain evidence="1">FPL87.14</strain>
    </source>
</reference>
<organism evidence="1 2">
    <name type="scientific">Armillaria borealis</name>
    <dbReference type="NCBI Taxonomy" id="47425"/>
    <lineage>
        <taxon>Eukaryota</taxon>
        <taxon>Fungi</taxon>
        <taxon>Dikarya</taxon>
        <taxon>Basidiomycota</taxon>
        <taxon>Agaricomycotina</taxon>
        <taxon>Agaricomycetes</taxon>
        <taxon>Agaricomycetidae</taxon>
        <taxon>Agaricales</taxon>
        <taxon>Marasmiineae</taxon>
        <taxon>Physalacriaceae</taxon>
        <taxon>Armillaria</taxon>
    </lineage>
</organism>
<comment type="caution">
    <text evidence="1">The sequence shown here is derived from an EMBL/GenBank/DDBJ whole genome shotgun (WGS) entry which is preliminary data.</text>
</comment>
<dbReference type="Proteomes" id="UP001175226">
    <property type="component" value="Unassembled WGS sequence"/>
</dbReference>
<dbReference type="AlphaFoldDB" id="A0AA39JTD9"/>